<keyword evidence="4" id="KW-0539">Nucleus</keyword>
<feature type="compositionally biased region" description="Polar residues" evidence="5">
    <location>
        <begin position="44"/>
        <end position="63"/>
    </location>
</feature>
<evidence type="ECO:0000259" key="6">
    <source>
        <dbReference type="PROSITE" id="PS50048"/>
    </source>
</evidence>
<dbReference type="PANTHER" id="PTHR46910">
    <property type="entry name" value="TRANSCRIPTION FACTOR PDR1"/>
    <property type="match status" value="1"/>
</dbReference>
<dbReference type="Pfam" id="PF04082">
    <property type="entry name" value="Fungal_trans"/>
    <property type="match status" value="1"/>
</dbReference>
<dbReference type="InterPro" id="IPR036864">
    <property type="entry name" value="Zn2-C6_fun-type_DNA-bd_sf"/>
</dbReference>
<dbReference type="SMART" id="SM00906">
    <property type="entry name" value="Fungal_trans"/>
    <property type="match status" value="1"/>
</dbReference>
<organism evidence="7 8">
    <name type="scientific">Mucor circinelloides f. lusitanicus</name>
    <name type="common">Mucor racemosus var. lusitanicus</name>
    <dbReference type="NCBI Taxonomy" id="29924"/>
    <lineage>
        <taxon>Eukaryota</taxon>
        <taxon>Fungi</taxon>
        <taxon>Fungi incertae sedis</taxon>
        <taxon>Mucoromycota</taxon>
        <taxon>Mucoromycotina</taxon>
        <taxon>Mucoromycetes</taxon>
        <taxon>Mucorales</taxon>
        <taxon>Mucorineae</taxon>
        <taxon>Mucoraceae</taxon>
        <taxon>Mucor</taxon>
    </lineage>
</organism>
<dbReference type="Gene3D" id="4.10.240.10">
    <property type="entry name" value="Zn(2)-C6 fungal-type DNA-binding domain"/>
    <property type="match status" value="1"/>
</dbReference>
<feature type="compositionally biased region" description="Polar residues" evidence="5">
    <location>
        <begin position="88"/>
        <end position="105"/>
    </location>
</feature>
<feature type="region of interest" description="Disordered" evidence="5">
    <location>
        <begin position="41"/>
        <end position="105"/>
    </location>
</feature>
<dbReference type="InterPro" id="IPR001138">
    <property type="entry name" value="Zn2Cys6_DnaBD"/>
</dbReference>
<evidence type="ECO:0000256" key="4">
    <source>
        <dbReference type="ARBA" id="ARBA00023242"/>
    </source>
</evidence>
<feature type="domain" description="Zn(2)-C6 fungal-type" evidence="6">
    <location>
        <begin position="18"/>
        <end position="45"/>
    </location>
</feature>
<name>A0A8H4BMD8_MUCCL</name>
<dbReference type="GO" id="GO:0005634">
    <property type="term" value="C:nucleus"/>
    <property type="evidence" value="ECO:0007669"/>
    <property type="project" value="UniProtKB-SubCell"/>
</dbReference>
<evidence type="ECO:0000256" key="1">
    <source>
        <dbReference type="ARBA" id="ARBA00004123"/>
    </source>
</evidence>
<dbReference type="SUPFAM" id="SSF57701">
    <property type="entry name" value="Zn2/Cys6 DNA-binding domain"/>
    <property type="match status" value="1"/>
</dbReference>
<dbReference type="InterPro" id="IPR007219">
    <property type="entry name" value="XnlR_reg_dom"/>
</dbReference>
<dbReference type="PROSITE" id="PS50048">
    <property type="entry name" value="ZN2_CY6_FUNGAL_2"/>
    <property type="match status" value="1"/>
</dbReference>
<accession>A0A8H4BMD8</accession>
<dbReference type="EMBL" id="JAAECE010000003">
    <property type="protein sequence ID" value="KAF1803992.1"/>
    <property type="molecule type" value="Genomic_DNA"/>
</dbReference>
<protein>
    <submittedName>
        <fullName evidence="7">Zn(2)-C6 fungal-specific transcription factor</fullName>
    </submittedName>
</protein>
<evidence type="ECO:0000256" key="3">
    <source>
        <dbReference type="ARBA" id="ARBA00023125"/>
    </source>
</evidence>
<evidence type="ECO:0000313" key="7">
    <source>
        <dbReference type="EMBL" id="KAF1803992.1"/>
    </source>
</evidence>
<sequence>MAKATQELKYKRLKVGHACYVCRSKKIKCDGLRPCMQCKARGRNCQSSNPETQAENDASATSDNQDEADSSTHSNVDSDDDSILFSRSKPSISNNRSMPKFSDTWTSDAATRTTAAYSKSHKLPIGEFPTFGSFVRWRPEPALPSKYSTAIEMPSSDIQMHLINHFFETRYKVSPIIPKRYFYEQLRTKGPLITPLLLNAIYCIVSSSSSLKDVPKSIVFFNRAKRLLDDFLDVPRVSTVAALCLLSLYEPVPTKSKSAVDQHCRSWMYSGMAFRMCLELGLNMDTPYSRDNMPSECIELRRRVFWSCYCLDKMQSAEWERLWAIPSSLAKTALPQILPQDDEAERWIVQTFQQKIKLALLGEEGLQIRASFAIRDDIDNGRFYEQLDQYRAKLLHWSANLPLPDIWNVRSCATVEEVMNEPRKPPEIGYFLTLYYFMLSDTLFCLPDNAKTSIQHRIYAAQLTRCVESTCDKSTLVVRYEFLAHALIAAIRVHARYLSDQDSEVAGQSLYFFNLCVKLLRKLQHYAIIPECTAVLQKISAIHQHSRMHTVYSDASLSKVNPAAAAAINAAATLDSTPHHYANNMTYQQMDANGNMVQFTPEPQQPQQPQAQMNLVDPYRTNVPHNGTFEYQNMDSMLGSSPFNNLAAFGSSIGVDFGDRRQLWEFALDASVQQSYEFSGSAPSTPEDTMNNATFPPATAATANSEWSSPCGPSDFIWPDPIISHTPPPQVQHPQPQQYHLTTSPHQQHHINSMLVYQNMSHINNNPQPTTYIQPSQQQQQQQQMNVNIHHPTPTLHQNLCYPLSHPVVHVPQHAYYPN</sequence>
<dbReference type="AlphaFoldDB" id="A0A8H4BMD8"/>
<dbReference type="Proteomes" id="UP000469890">
    <property type="component" value="Unassembled WGS sequence"/>
</dbReference>
<dbReference type="PANTHER" id="PTHR46910:SF3">
    <property type="entry name" value="HALOTOLERANCE PROTEIN 9-RELATED"/>
    <property type="match status" value="1"/>
</dbReference>
<keyword evidence="2" id="KW-0479">Metal-binding</keyword>
<proteinExistence type="predicted"/>
<dbReference type="GO" id="GO:0006351">
    <property type="term" value="P:DNA-templated transcription"/>
    <property type="evidence" value="ECO:0007669"/>
    <property type="project" value="InterPro"/>
</dbReference>
<dbReference type="SMART" id="SM00066">
    <property type="entry name" value="GAL4"/>
    <property type="match status" value="1"/>
</dbReference>
<dbReference type="GO" id="GO:0000981">
    <property type="term" value="F:DNA-binding transcription factor activity, RNA polymerase II-specific"/>
    <property type="evidence" value="ECO:0007669"/>
    <property type="project" value="InterPro"/>
</dbReference>
<dbReference type="Pfam" id="PF00172">
    <property type="entry name" value="Zn_clus"/>
    <property type="match status" value="1"/>
</dbReference>
<evidence type="ECO:0000313" key="8">
    <source>
        <dbReference type="Proteomes" id="UP000469890"/>
    </source>
</evidence>
<evidence type="ECO:0000256" key="2">
    <source>
        <dbReference type="ARBA" id="ARBA00022723"/>
    </source>
</evidence>
<evidence type="ECO:0000256" key="5">
    <source>
        <dbReference type="SAM" id="MobiDB-lite"/>
    </source>
</evidence>
<feature type="region of interest" description="Disordered" evidence="5">
    <location>
        <begin position="718"/>
        <end position="747"/>
    </location>
</feature>
<dbReference type="GO" id="GO:0003677">
    <property type="term" value="F:DNA binding"/>
    <property type="evidence" value="ECO:0007669"/>
    <property type="project" value="UniProtKB-KW"/>
</dbReference>
<comment type="caution">
    <text evidence="7">The sequence shown here is derived from an EMBL/GenBank/DDBJ whole genome shotgun (WGS) entry which is preliminary data.</text>
</comment>
<keyword evidence="3" id="KW-0238">DNA-binding</keyword>
<gene>
    <name evidence="7" type="ORF">FB192DRAFT_1370764</name>
</gene>
<dbReference type="PROSITE" id="PS00463">
    <property type="entry name" value="ZN2_CY6_FUNGAL_1"/>
    <property type="match status" value="1"/>
</dbReference>
<dbReference type="CDD" id="cd12148">
    <property type="entry name" value="fungal_TF_MHR"/>
    <property type="match status" value="1"/>
</dbReference>
<dbReference type="CDD" id="cd00067">
    <property type="entry name" value="GAL4"/>
    <property type="match status" value="1"/>
</dbReference>
<comment type="subcellular location">
    <subcellularLocation>
        <location evidence="1">Nucleus</location>
    </subcellularLocation>
</comment>
<reference evidence="7 8" key="1">
    <citation type="submission" date="2019-09" db="EMBL/GenBank/DDBJ databases">
        <authorList>
            <consortium name="DOE Joint Genome Institute"/>
            <person name="Mondo S.J."/>
            <person name="Navarro-Mendoza M.I."/>
            <person name="Perez-Arques C."/>
            <person name="Panchal S."/>
            <person name="Nicolas F.E."/>
            <person name="Ganguly P."/>
            <person name="Pangilinan J."/>
            <person name="Grigoriev I."/>
            <person name="Heitman J."/>
            <person name="Sanya K."/>
            <person name="Garre V."/>
        </authorList>
    </citation>
    <scope>NUCLEOTIDE SEQUENCE [LARGE SCALE GENOMIC DNA]</scope>
    <source>
        <strain evidence="7 8">MU402</strain>
    </source>
</reference>
<dbReference type="InterPro" id="IPR050987">
    <property type="entry name" value="AtrR-like"/>
</dbReference>
<dbReference type="GO" id="GO:0008270">
    <property type="term" value="F:zinc ion binding"/>
    <property type="evidence" value="ECO:0007669"/>
    <property type="project" value="InterPro"/>
</dbReference>